<feature type="signal peptide" evidence="2">
    <location>
        <begin position="1"/>
        <end position="20"/>
    </location>
</feature>
<name>A0A4U5TST2_9FLAO</name>
<comment type="caution">
    <text evidence="3">The sequence shown here is derived from an EMBL/GenBank/DDBJ whole genome shotgun (WGS) entry which is preliminary data.</text>
</comment>
<dbReference type="PROSITE" id="PS51257">
    <property type="entry name" value="PROKAR_LIPOPROTEIN"/>
    <property type="match status" value="1"/>
</dbReference>
<protein>
    <recommendedName>
        <fullName evidence="5">DUF4382 domain-containing protein</fullName>
    </recommendedName>
</protein>
<feature type="region of interest" description="Disordered" evidence="1">
    <location>
        <begin position="161"/>
        <end position="190"/>
    </location>
</feature>
<sequence length="339" mass="37637">MKSISKILMFCLAVSFMACSEEDSVADANNNNNPADGPKSNLTVKATTTFNPTSGRAVAAANLEVDQFLINIRKIEFEYAEGFFPSTGSQNSDDDDEDINLTFEQLPIEIQNYILENHPDDPFCKAEEENDSDDDPYQYEVELASGLELYFRADFTLYAQEQDDSPCNSDDDDNDDSGEDDSSSFGDDDEFELAGPFEINLLDDETTTIVNIEIPIGEYEEVEFKMDRSLNPTSDLFQKSIMITGTLNGMPMTFYHTFDEDFEVDYEDSGQNLIIDDTNNNEVIFNFDLNAVVSAVNLDSATDGNGDGTIEISPTDADGNNALANQIKNAIVQFTELID</sequence>
<feature type="chain" id="PRO_5020882423" description="DUF4382 domain-containing protein" evidence="2">
    <location>
        <begin position="21"/>
        <end position="339"/>
    </location>
</feature>
<gene>
    <name evidence="3" type="ORF">FCN74_02955</name>
</gene>
<accession>A0A4U5TST2</accession>
<dbReference type="EMBL" id="SWMU01000001">
    <property type="protein sequence ID" value="TKS57397.1"/>
    <property type="molecule type" value="Genomic_DNA"/>
</dbReference>
<proteinExistence type="predicted"/>
<keyword evidence="2" id="KW-0732">Signal</keyword>
<evidence type="ECO:0000256" key="2">
    <source>
        <dbReference type="SAM" id="SignalP"/>
    </source>
</evidence>
<reference evidence="3 4" key="1">
    <citation type="submission" date="2019-04" db="EMBL/GenBank/DDBJ databases">
        <title>Psychroflexus halotolerans sp. nov., isolated from a marine solar saltern.</title>
        <authorList>
            <person name="Feng X."/>
        </authorList>
    </citation>
    <scope>NUCLEOTIDE SEQUENCE [LARGE SCALE GENOMIC DNA]</scope>
    <source>
        <strain evidence="3 4">WDS2C27</strain>
    </source>
</reference>
<dbReference type="Gene3D" id="3.40.1420.30">
    <property type="match status" value="1"/>
</dbReference>
<dbReference type="AlphaFoldDB" id="A0A4U5TST2"/>
<keyword evidence="4" id="KW-1185">Reference proteome</keyword>
<evidence type="ECO:0000313" key="3">
    <source>
        <dbReference type="EMBL" id="TKS57397.1"/>
    </source>
</evidence>
<dbReference type="OrthoDB" id="823121at2"/>
<organism evidence="3 4">
    <name type="scientific">Mesohalobacter halotolerans</name>
    <dbReference type="NCBI Taxonomy" id="1883405"/>
    <lineage>
        <taxon>Bacteria</taxon>
        <taxon>Pseudomonadati</taxon>
        <taxon>Bacteroidota</taxon>
        <taxon>Flavobacteriia</taxon>
        <taxon>Flavobacteriales</taxon>
        <taxon>Flavobacteriaceae</taxon>
        <taxon>Mesohalobacter</taxon>
    </lineage>
</organism>
<evidence type="ECO:0000256" key="1">
    <source>
        <dbReference type="SAM" id="MobiDB-lite"/>
    </source>
</evidence>
<dbReference type="RefSeq" id="WP_138931098.1">
    <property type="nucleotide sequence ID" value="NZ_SWMU01000001.1"/>
</dbReference>
<evidence type="ECO:0008006" key="5">
    <source>
        <dbReference type="Google" id="ProtNLM"/>
    </source>
</evidence>
<evidence type="ECO:0000313" key="4">
    <source>
        <dbReference type="Proteomes" id="UP000306552"/>
    </source>
</evidence>
<dbReference type="Proteomes" id="UP000306552">
    <property type="component" value="Unassembled WGS sequence"/>
</dbReference>
<dbReference type="SUPFAM" id="SSF160574">
    <property type="entry name" value="BT0923-like"/>
    <property type="match status" value="1"/>
</dbReference>